<gene>
    <name evidence="1" type="ORF">CA13_17570</name>
</gene>
<dbReference type="Proteomes" id="UP000315010">
    <property type="component" value="Unassembled WGS sequence"/>
</dbReference>
<name>A0A5C5YZ72_9BACT</name>
<evidence type="ECO:0000313" key="1">
    <source>
        <dbReference type="EMBL" id="TWT80344.1"/>
    </source>
</evidence>
<accession>A0A5C5YZ72</accession>
<protein>
    <submittedName>
        <fullName evidence="1">Uncharacterized protein</fullName>
    </submittedName>
</protein>
<sequence length="58" mass="6844">MEVLHVLHQLKTSNWALTMGLQSEKVNHIEKRIVFTRIATRVLAISFHKFPVVIQRMF</sequence>
<dbReference type="EMBL" id="SJPJ01000001">
    <property type="protein sequence ID" value="TWT80344.1"/>
    <property type="molecule type" value="Genomic_DNA"/>
</dbReference>
<comment type="caution">
    <text evidence="1">The sequence shown here is derived from an EMBL/GenBank/DDBJ whole genome shotgun (WGS) entry which is preliminary data.</text>
</comment>
<evidence type="ECO:0000313" key="2">
    <source>
        <dbReference type="Proteomes" id="UP000315010"/>
    </source>
</evidence>
<dbReference type="AlphaFoldDB" id="A0A5C5YZ72"/>
<reference evidence="1 2" key="1">
    <citation type="submission" date="2019-02" db="EMBL/GenBank/DDBJ databases">
        <title>Deep-cultivation of Planctomycetes and their phenomic and genomic characterization uncovers novel biology.</title>
        <authorList>
            <person name="Wiegand S."/>
            <person name="Jogler M."/>
            <person name="Boedeker C."/>
            <person name="Pinto D."/>
            <person name="Vollmers J."/>
            <person name="Rivas-Marin E."/>
            <person name="Kohn T."/>
            <person name="Peeters S.H."/>
            <person name="Heuer A."/>
            <person name="Rast P."/>
            <person name="Oberbeckmann S."/>
            <person name="Bunk B."/>
            <person name="Jeske O."/>
            <person name="Meyerdierks A."/>
            <person name="Storesund J.E."/>
            <person name="Kallscheuer N."/>
            <person name="Luecker S."/>
            <person name="Lage O.M."/>
            <person name="Pohl T."/>
            <person name="Merkel B.J."/>
            <person name="Hornburger P."/>
            <person name="Mueller R.-W."/>
            <person name="Bruemmer F."/>
            <person name="Labrenz M."/>
            <person name="Spormann A.M."/>
            <person name="Op Den Camp H."/>
            <person name="Overmann J."/>
            <person name="Amann R."/>
            <person name="Jetten M.S.M."/>
            <person name="Mascher T."/>
            <person name="Medema M.H."/>
            <person name="Devos D.P."/>
            <person name="Kaster A.-K."/>
            <person name="Ovreas L."/>
            <person name="Rohde M."/>
            <person name="Galperin M.Y."/>
            <person name="Jogler C."/>
        </authorList>
    </citation>
    <scope>NUCLEOTIDE SEQUENCE [LARGE SCALE GENOMIC DNA]</scope>
    <source>
        <strain evidence="1 2">CA13</strain>
    </source>
</reference>
<proteinExistence type="predicted"/>
<organism evidence="1 2">
    <name type="scientific">Novipirellula herctigrandis</name>
    <dbReference type="NCBI Taxonomy" id="2527986"/>
    <lineage>
        <taxon>Bacteria</taxon>
        <taxon>Pseudomonadati</taxon>
        <taxon>Planctomycetota</taxon>
        <taxon>Planctomycetia</taxon>
        <taxon>Pirellulales</taxon>
        <taxon>Pirellulaceae</taxon>
        <taxon>Novipirellula</taxon>
    </lineage>
</organism>
<keyword evidence="2" id="KW-1185">Reference proteome</keyword>